<organism evidence="1 2">
    <name type="scientific">Methylobacterium gregans</name>
    <dbReference type="NCBI Taxonomy" id="374424"/>
    <lineage>
        <taxon>Bacteria</taxon>
        <taxon>Pseudomonadati</taxon>
        <taxon>Pseudomonadota</taxon>
        <taxon>Alphaproteobacteria</taxon>
        <taxon>Hyphomicrobiales</taxon>
        <taxon>Methylobacteriaceae</taxon>
        <taxon>Methylobacterium</taxon>
    </lineage>
</organism>
<protein>
    <submittedName>
        <fullName evidence="1">Uncharacterized protein</fullName>
    </submittedName>
</protein>
<gene>
    <name evidence="1" type="ORF">NBEOAGPD_5378</name>
</gene>
<proteinExistence type="predicted"/>
<comment type="caution">
    <text evidence="1">The sequence shown here is derived from an EMBL/GenBank/DDBJ whole genome shotgun (WGS) entry which is preliminary data.</text>
</comment>
<evidence type="ECO:0000313" key="2">
    <source>
        <dbReference type="Proteomes" id="UP001055108"/>
    </source>
</evidence>
<dbReference type="Proteomes" id="UP001055108">
    <property type="component" value="Unassembled WGS sequence"/>
</dbReference>
<accession>A0AA37HUF5</accession>
<keyword evidence="2" id="KW-1185">Reference proteome</keyword>
<evidence type="ECO:0000313" key="1">
    <source>
        <dbReference type="EMBL" id="GJD82118.1"/>
    </source>
</evidence>
<sequence length="84" mass="9230">MSLHLQPVRIATGTPDTESQLVFADGFLVAVLVRLSDDHGDMAGMWYLEAGFGPVEYSFPPTFTNLDEAQAWIEQRLPGAPHSL</sequence>
<reference evidence="1" key="1">
    <citation type="journal article" date="2016" name="Front. Microbiol.">
        <title>Genome Sequence of the Piezophilic, Mesophilic Sulfate-Reducing Bacterium Desulfovibrio indicus J2T.</title>
        <authorList>
            <person name="Cao J."/>
            <person name="Maignien L."/>
            <person name="Shao Z."/>
            <person name="Alain K."/>
            <person name="Jebbar M."/>
        </authorList>
    </citation>
    <scope>NUCLEOTIDE SEQUENCE</scope>
    <source>
        <strain evidence="1">NBRC 103626</strain>
    </source>
</reference>
<name>A0AA37HUF5_9HYPH</name>
<dbReference type="AlphaFoldDB" id="A0AA37HUF5"/>
<dbReference type="EMBL" id="BPQM01000198">
    <property type="protein sequence ID" value="GJD82118.1"/>
    <property type="molecule type" value="Genomic_DNA"/>
</dbReference>
<reference evidence="1" key="2">
    <citation type="submission" date="2021-08" db="EMBL/GenBank/DDBJ databases">
        <authorList>
            <person name="Tani A."/>
            <person name="Ola A."/>
            <person name="Ogura Y."/>
            <person name="Katsura K."/>
            <person name="Hayashi T."/>
        </authorList>
    </citation>
    <scope>NUCLEOTIDE SEQUENCE</scope>
    <source>
        <strain evidence="1">NBRC 103626</strain>
    </source>
</reference>